<dbReference type="EMBL" id="JAWDGP010006776">
    <property type="protein sequence ID" value="KAK3735640.1"/>
    <property type="molecule type" value="Genomic_DNA"/>
</dbReference>
<dbReference type="AlphaFoldDB" id="A0AAE0Y7F3"/>
<evidence type="ECO:0000313" key="3">
    <source>
        <dbReference type="Proteomes" id="UP001283361"/>
    </source>
</evidence>
<evidence type="ECO:0000313" key="2">
    <source>
        <dbReference type="EMBL" id="KAK3735640.1"/>
    </source>
</evidence>
<dbReference type="Proteomes" id="UP001283361">
    <property type="component" value="Unassembled WGS sequence"/>
</dbReference>
<feature type="compositionally biased region" description="Basic and acidic residues" evidence="1">
    <location>
        <begin position="62"/>
        <end position="78"/>
    </location>
</feature>
<feature type="compositionally biased region" description="Polar residues" evidence="1">
    <location>
        <begin position="111"/>
        <end position="131"/>
    </location>
</feature>
<gene>
    <name evidence="2" type="ORF">RRG08_027936</name>
</gene>
<comment type="caution">
    <text evidence="2">The sequence shown here is derived from an EMBL/GenBank/DDBJ whole genome shotgun (WGS) entry which is preliminary data.</text>
</comment>
<keyword evidence="3" id="KW-1185">Reference proteome</keyword>
<organism evidence="2 3">
    <name type="scientific">Elysia crispata</name>
    <name type="common">lettuce slug</name>
    <dbReference type="NCBI Taxonomy" id="231223"/>
    <lineage>
        <taxon>Eukaryota</taxon>
        <taxon>Metazoa</taxon>
        <taxon>Spiralia</taxon>
        <taxon>Lophotrochozoa</taxon>
        <taxon>Mollusca</taxon>
        <taxon>Gastropoda</taxon>
        <taxon>Heterobranchia</taxon>
        <taxon>Euthyneura</taxon>
        <taxon>Panpulmonata</taxon>
        <taxon>Sacoglossa</taxon>
        <taxon>Placobranchoidea</taxon>
        <taxon>Plakobranchidae</taxon>
        <taxon>Elysia</taxon>
    </lineage>
</organism>
<proteinExistence type="predicted"/>
<sequence length="131" mass="14648">MAGMATLSPVEEDSLLSPAELQAQNEWDLEFQRRKDDLARQQLKSRERRRAVSDKMAELRDRWQGVERRRQLRSRESARANNSSVSLSVPSSQSGGSQETTTAADNHGTVLDSNNNNASRETNGAESGFNR</sequence>
<evidence type="ECO:0000256" key="1">
    <source>
        <dbReference type="SAM" id="MobiDB-lite"/>
    </source>
</evidence>
<accession>A0AAE0Y7F3</accession>
<protein>
    <submittedName>
        <fullName evidence="2">Uncharacterized protein</fullName>
    </submittedName>
</protein>
<name>A0AAE0Y7F3_9GAST</name>
<feature type="region of interest" description="Disordered" evidence="1">
    <location>
        <begin position="62"/>
        <end position="131"/>
    </location>
</feature>
<feature type="compositionally biased region" description="Low complexity" evidence="1">
    <location>
        <begin position="79"/>
        <end position="98"/>
    </location>
</feature>
<reference evidence="2" key="1">
    <citation type="journal article" date="2023" name="G3 (Bethesda)">
        <title>A reference genome for the long-term kleptoplast-retaining sea slug Elysia crispata morphotype clarki.</title>
        <authorList>
            <person name="Eastman K.E."/>
            <person name="Pendleton A.L."/>
            <person name="Shaikh M.A."/>
            <person name="Suttiyut T."/>
            <person name="Ogas R."/>
            <person name="Tomko P."/>
            <person name="Gavelis G."/>
            <person name="Widhalm J.R."/>
            <person name="Wisecaver J.H."/>
        </authorList>
    </citation>
    <scope>NUCLEOTIDE SEQUENCE</scope>
    <source>
        <strain evidence="2">ECLA1</strain>
    </source>
</reference>